<name>A0A840CQ64_9BACT</name>
<dbReference type="Pfam" id="PF00664">
    <property type="entry name" value="ABC_membrane"/>
    <property type="match status" value="1"/>
</dbReference>
<evidence type="ECO:0000259" key="9">
    <source>
        <dbReference type="PROSITE" id="PS50929"/>
    </source>
</evidence>
<keyword evidence="6 7" id="KW-0472">Membrane</keyword>
<dbReference type="InterPro" id="IPR036640">
    <property type="entry name" value="ABC1_TM_sf"/>
</dbReference>
<keyword evidence="3" id="KW-0547">Nucleotide-binding</keyword>
<dbReference type="PANTHER" id="PTHR24221">
    <property type="entry name" value="ATP-BINDING CASSETTE SUB-FAMILY B"/>
    <property type="match status" value="1"/>
</dbReference>
<dbReference type="Pfam" id="PF00005">
    <property type="entry name" value="ABC_tran"/>
    <property type="match status" value="1"/>
</dbReference>
<organism evidence="10 11">
    <name type="scientific">Dysgonomonas hofstadii</name>
    <dbReference type="NCBI Taxonomy" id="637886"/>
    <lineage>
        <taxon>Bacteria</taxon>
        <taxon>Pseudomonadati</taxon>
        <taxon>Bacteroidota</taxon>
        <taxon>Bacteroidia</taxon>
        <taxon>Bacteroidales</taxon>
        <taxon>Dysgonomonadaceae</taxon>
        <taxon>Dysgonomonas</taxon>
    </lineage>
</organism>
<keyword evidence="11" id="KW-1185">Reference proteome</keyword>
<protein>
    <submittedName>
        <fullName evidence="10">ABC-type multidrug transport system fused ATPase/permease subunit</fullName>
    </submittedName>
</protein>
<keyword evidence="5 7" id="KW-1133">Transmembrane helix</keyword>
<dbReference type="SUPFAM" id="SSF90123">
    <property type="entry name" value="ABC transporter transmembrane region"/>
    <property type="match status" value="1"/>
</dbReference>
<feature type="domain" description="ABC transmembrane type-1" evidence="9">
    <location>
        <begin position="23"/>
        <end position="343"/>
    </location>
</feature>
<evidence type="ECO:0000259" key="8">
    <source>
        <dbReference type="PROSITE" id="PS50893"/>
    </source>
</evidence>
<keyword evidence="4" id="KW-0067">ATP-binding</keyword>
<feature type="transmembrane region" description="Helical" evidence="7">
    <location>
        <begin position="288"/>
        <end position="306"/>
    </location>
</feature>
<feature type="transmembrane region" description="Helical" evidence="7">
    <location>
        <begin position="21"/>
        <end position="44"/>
    </location>
</feature>
<dbReference type="InterPro" id="IPR011527">
    <property type="entry name" value="ABC1_TM_dom"/>
</dbReference>
<dbReference type="PANTHER" id="PTHR24221:SF654">
    <property type="entry name" value="ATP-BINDING CASSETTE SUB-FAMILY B MEMBER 6"/>
    <property type="match status" value="1"/>
</dbReference>
<dbReference type="PROSITE" id="PS00211">
    <property type="entry name" value="ABC_TRANSPORTER_1"/>
    <property type="match status" value="1"/>
</dbReference>
<dbReference type="InterPro" id="IPR017871">
    <property type="entry name" value="ABC_transporter-like_CS"/>
</dbReference>
<dbReference type="AlphaFoldDB" id="A0A840CQ64"/>
<feature type="transmembrane region" description="Helical" evidence="7">
    <location>
        <begin position="94"/>
        <end position="115"/>
    </location>
</feature>
<feature type="transmembrane region" description="Helical" evidence="7">
    <location>
        <begin position="312"/>
        <end position="328"/>
    </location>
</feature>
<dbReference type="PROSITE" id="PS50893">
    <property type="entry name" value="ABC_TRANSPORTER_2"/>
    <property type="match status" value="1"/>
</dbReference>
<dbReference type="CDD" id="cd03251">
    <property type="entry name" value="ABCC_MsbA"/>
    <property type="match status" value="1"/>
</dbReference>
<feature type="transmembrane region" description="Helical" evidence="7">
    <location>
        <begin position="182"/>
        <end position="213"/>
    </location>
</feature>
<evidence type="ECO:0000313" key="11">
    <source>
        <dbReference type="Proteomes" id="UP000555103"/>
    </source>
</evidence>
<dbReference type="InterPro" id="IPR003593">
    <property type="entry name" value="AAA+_ATPase"/>
</dbReference>
<dbReference type="GO" id="GO:0140359">
    <property type="term" value="F:ABC-type transporter activity"/>
    <property type="evidence" value="ECO:0007669"/>
    <property type="project" value="InterPro"/>
</dbReference>
<dbReference type="PROSITE" id="PS50929">
    <property type="entry name" value="ABC_TM1F"/>
    <property type="match status" value="1"/>
</dbReference>
<evidence type="ECO:0000256" key="3">
    <source>
        <dbReference type="ARBA" id="ARBA00022741"/>
    </source>
</evidence>
<dbReference type="InterPro" id="IPR003439">
    <property type="entry name" value="ABC_transporter-like_ATP-bd"/>
</dbReference>
<accession>A0A840CQ64</accession>
<sequence>MKDFIILIKRFIPPYKKQVGLNIFFNILSAFLNVFSFMFIIPILQILFKIEINNYEYIPFDTSSIGSMFNFGVIKNNFYWYITDLMDKYSASTALLVLGLFFVTMTLFKTLTVYLSGHFIVSVRTGVVRDIRKQINDKILSLPLGFFSNERKGDIMARMTGDVAEVENSVMSSLDMVSKNPILIAIYLGTMLFTSWQLTVFVFILLPLAGYIMGKVGKSLKRKSVEAQNQWGGLMSQIEETLSGLRIIKAFNAEEKMTGRFDKSSNIFRDMSNRIARRQMMAHPMSELLGTITIVVILWYGGSLILGNDSMIEASSFIFYLTVFYLIIQPAKDLSKSVYAIQKGMASVERIDKILKAENPIKDPANPKQLAFNKEISYRNVEFRYEINWVIKDVSLTIPKGKTIALVGQSGSGKSTMADLLPRFYDVNNGGIYIDDVNIKDARVHDVRALMGNVNQEAILFNDTFFNNIAFGVENATMEQVVEAAKVANAHDFIIATDNGYNTNIGDRGGKLSGGQRQRISIARAILKNPQILILDEATSALDTESERLVQDALERLMKNRTTLVIAHRLSTIKNADEICVMHEGKIVERGQHNELYNLDGYYRKLCDMQQF</sequence>
<keyword evidence="2 7" id="KW-0812">Transmembrane</keyword>
<dbReference type="Gene3D" id="3.40.50.300">
    <property type="entry name" value="P-loop containing nucleotide triphosphate hydrolases"/>
    <property type="match status" value="1"/>
</dbReference>
<evidence type="ECO:0000256" key="7">
    <source>
        <dbReference type="SAM" id="Phobius"/>
    </source>
</evidence>
<evidence type="ECO:0000256" key="6">
    <source>
        <dbReference type="ARBA" id="ARBA00023136"/>
    </source>
</evidence>
<gene>
    <name evidence="10" type="ORF">GGR21_000599</name>
</gene>
<proteinExistence type="predicted"/>
<evidence type="ECO:0000256" key="4">
    <source>
        <dbReference type="ARBA" id="ARBA00022840"/>
    </source>
</evidence>
<dbReference type="InterPro" id="IPR039421">
    <property type="entry name" value="Type_1_exporter"/>
</dbReference>
<dbReference type="GO" id="GO:0016887">
    <property type="term" value="F:ATP hydrolysis activity"/>
    <property type="evidence" value="ECO:0007669"/>
    <property type="project" value="InterPro"/>
</dbReference>
<evidence type="ECO:0000313" key="10">
    <source>
        <dbReference type="EMBL" id="MBB4034712.1"/>
    </source>
</evidence>
<dbReference type="FunFam" id="3.40.50.300:FF:000218">
    <property type="entry name" value="Multidrug ABC transporter ATP-binding protein"/>
    <property type="match status" value="1"/>
</dbReference>
<dbReference type="EMBL" id="JACIEP010000002">
    <property type="protein sequence ID" value="MBB4034712.1"/>
    <property type="molecule type" value="Genomic_DNA"/>
</dbReference>
<dbReference type="InterPro" id="IPR027417">
    <property type="entry name" value="P-loop_NTPase"/>
</dbReference>
<dbReference type="Gene3D" id="1.20.1560.10">
    <property type="entry name" value="ABC transporter type 1, transmembrane domain"/>
    <property type="match status" value="1"/>
</dbReference>
<feature type="transmembrane region" description="Helical" evidence="7">
    <location>
        <begin position="64"/>
        <end position="82"/>
    </location>
</feature>
<evidence type="ECO:0000256" key="5">
    <source>
        <dbReference type="ARBA" id="ARBA00022989"/>
    </source>
</evidence>
<comment type="caution">
    <text evidence="10">The sequence shown here is derived from an EMBL/GenBank/DDBJ whole genome shotgun (WGS) entry which is preliminary data.</text>
</comment>
<feature type="domain" description="ABC transporter" evidence="8">
    <location>
        <begin position="376"/>
        <end position="609"/>
    </location>
</feature>
<comment type="subcellular location">
    <subcellularLocation>
        <location evidence="1">Cell membrane</location>
        <topology evidence="1">Multi-pass membrane protein</topology>
    </subcellularLocation>
</comment>
<dbReference type="GO" id="GO:0034040">
    <property type="term" value="F:ATPase-coupled lipid transmembrane transporter activity"/>
    <property type="evidence" value="ECO:0007669"/>
    <property type="project" value="TreeGrafter"/>
</dbReference>
<dbReference type="SMART" id="SM00382">
    <property type="entry name" value="AAA"/>
    <property type="match status" value="1"/>
</dbReference>
<evidence type="ECO:0000256" key="1">
    <source>
        <dbReference type="ARBA" id="ARBA00004651"/>
    </source>
</evidence>
<dbReference type="CDD" id="cd18552">
    <property type="entry name" value="ABC_6TM_MsbA_like"/>
    <property type="match status" value="1"/>
</dbReference>
<reference evidence="10 11" key="1">
    <citation type="submission" date="2020-08" db="EMBL/GenBank/DDBJ databases">
        <title>Genomic Encyclopedia of Type Strains, Phase IV (KMG-IV): sequencing the most valuable type-strain genomes for metagenomic binning, comparative biology and taxonomic classification.</title>
        <authorList>
            <person name="Goeker M."/>
        </authorList>
    </citation>
    <scope>NUCLEOTIDE SEQUENCE [LARGE SCALE GENOMIC DNA]</scope>
    <source>
        <strain evidence="10 11">DSM 104969</strain>
    </source>
</reference>
<dbReference type="GO" id="GO:0005524">
    <property type="term" value="F:ATP binding"/>
    <property type="evidence" value="ECO:0007669"/>
    <property type="project" value="UniProtKB-KW"/>
</dbReference>
<evidence type="ECO:0000256" key="2">
    <source>
        <dbReference type="ARBA" id="ARBA00022692"/>
    </source>
</evidence>
<dbReference type="GO" id="GO:0005886">
    <property type="term" value="C:plasma membrane"/>
    <property type="evidence" value="ECO:0007669"/>
    <property type="project" value="UniProtKB-SubCell"/>
</dbReference>
<dbReference type="RefSeq" id="WP_183305672.1">
    <property type="nucleotide sequence ID" value="NZ_JACIEP010000002.1"/>
</dbReference>
<dbReference type="Proteomes" id="UP000555103">
    <property type="component" value="Unassembled WGS sequence"/>
</dbReference>
<dbReference type="SUPFAM" id="SSF52540">
    <property type="entry name" value="P-loop containing nucleoside triphosphate hydrolases"/>
    <property type="match status" value="1"/>
</dbReference>